<keyword evidence="2" id="KW-0813">Transport</keyword>
<proteinExistence type="inferred from homology"/>
<feature type="domain" description="Solute-binding protein family 5" evidence="5">
    <location>
        <begin position="80"/>
        <end position="417"/>
    </location>
</feature>
<dbReference type="GO" id="GO:0042597">
    <property type="term" value="C:periplasmic space"/>
    <property type="evidence" value="ECO:0007669"/>
    <property type="project" value="UniProtKB-ARBA"/>
</dbReference>
<comment type="caution">
    <text evidence="6">The sequence shown here is derived from an EMBL/GenBank/DDBJ whole genome shotgun (WGS) entry which is preliminary data.</text>
</comment>
<evidence type="ECO:0000256" key="3">
    <source>
        <dbReference type="ARBA" id="ARBA00022729"/>
    </source>
</evidence>
<organism evidence="6 7">
    <name type="scientific">Pengzhenrongella frigida</name>
    <dbReference type="NCBI Taxonomy" id="1259133"/>
    <lineage>
        <taxon>Bacteria</taxon>
        <taxon>Bacillati</taxon>
        <taxon>Actinomycetota</taxon>
        <taxon>Actinomycetes</taxon>
        <taxon>Micrococcales</taxon>
        <taxon>Pengzhenrongella</taxon>
    </lineage>
</organism>
<dbReference type="PANTHER" id="PTHR30290:SF9">
    <property type="entry name" value="OLIGOPEPTIDE-BINDING PROTEIN APPA"/>
    <property type="match status" value="1"/>
</dbReference>
<reference evidence="6 7" key="1">
    <citation type="submission" date="2019-01" db="EMBL/GenBank/DDBJ databases">
        <title>Novel species of Cellulomonas.</title>
        <authorList>
            <person name="Liu Q."/>
            <person name="Xin Y.-H."/>
        </authorList>
    </citation>
    <scope>NUCLEOTIDE SEQUENCE [LARGE SCALE GENOMIC DNA]</scope>
    <source>
        <strain evidence="6 7">HLT2-17</strain>
    </source>
</reference>
<dbReference type="PANTHER" id="PTHR30290">
    <property type="entry name" value="PERIPLASMIC BINDING COMPONENT OF ABC TRANSPORTER"/>
    <property type="match status" value="1"/>
</dbReference>
<dbReference type="GO" id="GO:1904680">
    <property type="term" value="F:peptide transmembrane transporter activity"/>
    <property type="evidence" value="ECO:0007669"/>
    <property type="project" value="TreeGrafter"/>
</dbReference>
<evidence type="ECO:0000259" key="5">
    <source>
        <dbReference type="Pfam" id="PF00496"/>
    </source>
</evidence>
<keyword evidence="7" id="KW-1185">Reference proteome</keyword>
<dbReference type="OrthoDB" id="9803988at2"/>
<evidence type="ECO:0000313" key="6">
    <source>
        <dbReference type="EMBL" id="RYV50794.1"/>
    </source>
</evidence>
<dbReference type="PIRSF" id="PIRSF002741">
    <property type="entry name" value="MppA"/>
    <property type="match status" value="1"/>
</dbReference>
<gene>
    <name evidence="6" type="ORF">EUA98_11620</name>
</gene>
<evidence type="ECO:0000256" key="2">
    <source>
        <dbReference type="ARBA" id="ARBA00022448"/>
    </source>
</evidence>
<dbReference type="PROSITE" id="PS51257">
    <property type="entry name" value="PROKAR_LIPOPROTEIN"/>
    <property type="match status" value="1"/>
</dbReference>
<dbReference type="SUPFAM" id="SSF53850">
    <property type="entry name" value="Periplasmic binding protein-like II"/>
    <property type="match status" value="1"/>
</dbReference>
<comment type="similarity">
    <text evidence="1">Belongs to the bacterial solute-binding protein 5 family.</text>
</comment>
<evidence type="ECO:0000256" key="1">
    <source>
        <dbReference type="ARBA" id="ARBA00005695"/>
    </source>
</evidence>
<feature type="signal peptide" evidence="4">
    <location>
        <begin position="1"/>
        <end position="25"/>
    </location>
</feature>
<dbReference type="GO" id="GO:0043190">
    <property type="term" value="C:ATP-binding cassette (ABC) transporter complex"/>
    <property type="evidence" value="ECO:0007669"/>
    <property type="project" value="InterPro"/>
</dbReference>
<dbReference type="Gene3D" id="3.10.105.10">
    <property type="entry name" value="Dipeptide-binding Protein, Domain 3"/>
    <property type="match status" value="1"/>
</dbReference>
<dbReference type="InterPro" id="IPR000914">
    <property type="entry name" value="SBP_5_dom"/>
</dbReference>
<dbReference type="AlphaFoldDB" id="A0A4V1ZH48"/>
<dbReference type="InterPro" id="IPR039424">
    <property type="entry name" value="SBP_5"/>
</dbReference>
<keyword evidence="3 4" id="KW-0732">Signal</keyword>
<dbReference type="GO" id="GO:0015833">
    <property type="term" value="P:peptide transport"/>
    <property type="evidence" value="ECO:0007669"/>
    <property type="project" value="TreeGrafter"/>
</dbReference>
<evidence type="ECO:0000313" key="7">
    <source>
        <dbReference type="Proteomes" id="UP000293764"/>
    </source>
</evidence>
<dbReference type="RefSeq" id="WP_130102853.1">
    <property type="nucleotide sequence ID" value="NZ_SDWW01000026.1"/>
</dbReference>
<dbReference type="Proteomes" id="UP000293764">
    <property type="component" value="Unassembled WGS sequence"/>
</dbReference>
<sequence>MRRRLLAAGAVVLALGLAACSGGSSDETTSNGAAESGGTLTLAPIVVAQPWDLKDAGLGNNTIYYQPVYDQLFRLDPKAEVGPNLATEWTYDETLTKLTVTLRDDVTFTDGEAFNAEAVKANLMNTKSGTNEAANQLKSVDSVDVVDEFTATINLNAPDPSLVPNLGSTAGMMASPAAIGTPGLQTTPVGSGPYMMDEANTTIDAKYTFVRNPDYWNTEAFPFDTVVLTPLTDSNAVMNALQAGQVDGALVSDQKNIATLEGAGLNTVQYASGDVSGLYIWDRAGVMVPALGELKVRQAINLAFDRQTIIDTAFGGAGSLSTQLFNPDTAAYDAELNDTYPYDVDEAKKLLAEAGYPDGFELTMPDLSAFSAGAQAAVVEQLAAIGITVNLETVPLDTVINDLLAGKWAASFFQLASFRPWDTIQIQLTPDALWNPLKFEDPTLTDLINQSQLATGADQDALFKEINAYTVEQAWNAPWSAVQSTFAYSDNVQVTTQAFATSPGLYNFSPAS</sequence>
<name>A0A4V1ZH48_9MICO</name>
<evidence type="ECO:0000256" key="4">
    <source>
        <dbReference type="SAM" id="SignalP"/>
    </source>
</evidence>
<protein>
    <submittedName>
        <fullName evidence="6">Peptide ABC transporter substrate-binding protein</fullName>
    </submittedName>
</protein>
<accession>A0A4V1ZH48</accession>
<dbReference type="EMBL" id="SDWW01000026">
    <property type="protein sequence ID" value="RYV50794.1"/>
    <property type="molecule type" value="Genomic_DNA"/>
</dbReference>
<dbReference type="Gene3D" id="3.40.190.10">
    <property type="entry name" value="Periplasmic binding protein-like II"/>
    <property type="match status" value="1"/>
</dbReference>
<feature type="chain" id="PRO_5039465265" evidence="4">
    <location>
        <begin position="26"/>
        <end position="512"/>
    </location>
</feature>
<dbReference type="InterPro" id="IPR030678">
    <property type="entry name" value="Peptide/Ni-bd"/>
</dbReference>
<dbReference type="Pfam" id="PF00496">
    <property type="entry name" value="SBP_bac_5"/>
    <property type="match status" value="1"/>
</dbReference>